<dbReference type="Proteomes" id="UP001187192">
    <property type="component" value="Unassembled WGS sequence"/>
</dbReference>
<dbReference type="AlphaFoldDB" id="A0AA87Z3S5"/>
<keyword evidence="1" id="KW-0472">Membrane</keyword>
<gene>
    <name evidence="2" type="ORF">TIFTF001_002416</name>
</gene>
<dbReference type="EMBL" id="BTGU01000002">
    <property type="protein sequence ID" value="GMN29429.1"/>
    <property type="molecule type" value="Genomic_DNA"/>
</dbReference>
<evidence type="ECO:0000313" key="2">
    <source>
        <dbReference type="EMBL" id="GMN29429.1"/>
    </source>
</evidence>
<proteinExistence type="predicted"/>
<organism evidence="2 3">
    <name type="scientific">Ficus carica</name>
    <name type="common">Common fig</name>
    <dbReference type="NCBI Taxonomy" id="3494"/>
    <lineage>
        <taxon>Eukaryota</taxon>
        <taxon>Viridiplantae</taxon>
        <taxon>Streptophyta</taxon>
        <taxon>Embryophyta</taxon>
        <taxon>Tracheophyta</taxon>
        <taxon>Spermatophyta</taxon>
        <taxon>Magnoliopsida</taxon>
        <taxon>eudicotyledons</taxon>
        <taxon>Gunneridae</taxon>
        <taxon>Pentapetalae</taxon>
        <taxon>rosids</taxon>
        <taxon>fabids</taxon>
        <taxon>Rosales</taxon>
        <taxon>Moraceae</taxon>
        <taxon>Ficeae</taxon>
        <taxon>Ficus</taxon>
    </lineage>
</organism>
<keyword evidence="3" id="KW-1185">Reference proteome</keyword>
<comment type="caution">
    <text evidence="2">The sequence shown here is derived from an EMBL/GenBank/DDBJ whole genome shotgun (WGS) entry which is preliminary data.</text>
</comment>
<keyword evidence="1" id="KW-0812">Transmembrane</keyword>
<evidence type="ECO:0000256" key="1">
    <source>
        <dbReference type="SAM" id="Phobius"/>
    </source>
</evidence>
<protein>
    <submittedName>
        <fullName evidence="2">Uncharacterized protein</fullName>
    </submittedName>
</protein>
<reference evidence="2" key="1">
    <citation type="submission" date="2023-07" db="EMBL/GenBank/DDBJ databases">
        <title>draft genome sequence of fig (Ficus carica).</title>
        <authorList>
            <person name="Takahashi T."/>
            <person name="Nishimura K."/>
        </authorList>
    </citation>
    <scope>NUCLEOTIDE SEQUENCE</scope>
</reference>
<accession>A0AA87Z3S5</accession>
<evidence type="ECO:0000313" key="3">
    <source>
        <dbReference type="Proteomes" id="UP001187192"/>
    </source>
</evidence>
<feature type="transmembrane region" description="Helical" evidence="1">
    <location>
        <begin position="40"/>
        <end position="61"/>
    </location>
</feature>
<sequence>MEQNGGRGSDFAMPHMLLRWLATVAAVRNYLSCEQADHTVIVAMSMHVAIIWCCYLILAYARVPWIISSFADLRHFFFSLPEFQIW</sequence>
<name>A0AA87Z3S5_FICCA</name>
<keyword evidence="1" id="KW-1133">Transmembrane helix</keyword>